<keyword evidence="5" id="KW-0560">Oxidoreductase</keyword>
<dbReference type="GO" id="GO:0016491">
    <property type="term" value="F:oxidoreductase activity"/>
    <property type="evidence" value="ECO:0007669"/>
    <property type="project" value="UniProtKB-KW"/>
</dbReference>
<evidence type="ECO:0000256" key="3">
    <source>
        <dbReference type="ARBA" id="ARBA00022729"/>
    </source>
</evidence>
<comment type="similarity">
    <text evidence="1">Belongs to the thioredoxin family. DsbA subfamily.</text>
</comment>
<dbReference type="Gene3D" id="3.40.30.10">
    <property type="entry name" value="Glutaredoxin"/>
    <property type="match status" value="1"/>
</dbReference>
<keyword evidence="3" id="KW-0732">Signal</keyword>
<comment type="similarity">
    <text evidence="2">Belongs to the glutaredoxin family.</text>
</comment>
<evidence type="ECO:0000256" key="2">
    <source>
        <dbReference type="ARBA" id="ARBA00007787"/>
    </source>
</evidence>
<evidence type="ECO:0000259" key="8">
    <source>
        <dbReference type="Pfam" id="PF13462"/>
    </source>
</evidence>
<reference evidence="10" key="1">
    <citation type="submission" date="2016-10" db="EMBL/GenBank/DDBJ databases">
        <authorList>
            <person name="Varghese N."/>
            <person name="Submissions S."/>
        </authorList>
    </citation>
    <scope>NUCLEOTIDE SEQUENCE [LARGE SCALE GENOMIC DNA]</scope>
    <source>
        <strain evidence="10">CGMCC 1.10118</strain>
    </source>
</reference>
<evidence type="ECO:0000313" key="9">
    <source>
        <dbReference type="EMBL" id="SDY28167.1"/>
    </source>
</evidence>
<dbReference type="InterPro" id="IPR012336">
    <property type="entry name" value="Thioredoxin-like_fold"/>
</dbReference>
<dbReference type="RefSeq" id="WP_089768283.1">
    <property type="nucleotide sequence ID" value="NZ_FNPB01000010.1"/>
</dbReference>
<gene>
    <name evidence="9" type="ORF">SAMN04487946_11049</name>
</gene>
<dbReference type="AlphaFoldDB" id="A0A1H3IKQ7"/>
<keyword evidence="4" id="KW-0249">Electron transport</keyword>
<accession>A0A1H3IKQ7</accession>
<keyword evidence="9" id="KW-0413">Isomerase</keyword>
<feature type="domain" description="Thioredoxin-like fold" evidence="8">
    <location>
        <begin position="60"/>
        <end position="225"/>
    </location>
</feature>
<dbReference type="PROSITE" id="PS51257">
    <property type="entry name" value="PROKAR_LIPOPROTEIN"/>
    <property type="match status" value="1"/>
</dbReference>
<keyword evidence="6" id="KW-1015">Disulfide bond</keyword>
<dbReference type="Proteomes" id="UP000199170">
    <property type="component" value="Unassembled WGS sequence"/>
</dbReference>
<dbReference type="PANTHER" id="PTHR13887:SF14">
    <property type="entry name" value="DISULFIDE BOND FORMATION PROTEIN D"/>
    <property type="match status" value="1"/>
</dbReference>
<evidence type="ECO:0000256" key="5">
    <source>
        <dbReference type="ARBA" id="ARBA00023002"/>
    </source>
</evidence>
<name>A0A1H3IKQ7_9EURY</name>
<protein>
    <submittedName>
        <fullName evidence="9">Protein-disulfide isomerase</fullName>
    </submittedName>
</protein>
<dbReference type="STRING" id="660517.SAMN04487946_11049"/>
<keyword evidence="10" id="KW-1185">Reference proteome</keyword>
<proteinExistence type="inferred from homology"/>
<dbReference type="EMBL" id="FNPB01000010">
    <property type="protein sequence ID" value="SDY28167.1"/>
    <property type="molecule type" value="Genomic_DNA"/>
</dbReference>
<dbReference type="InterPro" id="IPR036249">
    <property type="entry name" value="Thioredoxin-like_sf"/>
</dbReference>
<dbReference type="PANTHER" id="PTHR13887">
    <property type="entry name" value="GLUTATHIONE S-TRANSFERASE KAPPA"/>
    <property type="match status" value="1"/>
</dbReference>
<evidence type="ECO:0000256" key="4">
    <source>
        <dbReference type="ARBA" id="ARBA00022982"/>
    </source>
</evidence>
<keyword evidence="4" id="KW-0813">Transport</keyword>
<evidence type="ECO:0000256" key="1">
    <source>
        <dbReference type="ARBA" id="ARBA00005791"/>
    </source>
</evidence>
<keyword evidence="7" id="KW-0676">Redox-active center</keyword>
<dbReference type="Pfam" id="PF13462">
    <property type="entry name" value="Thioredoxin_4"/>
    <property type="match status" value="1"/>
</dbReference>
<sequence>MRTTRRSYLAALGGATALGSIAGCLGGGGGGESGSTQTASAALPEGCDVGTLESVSSLPRPALGPSDAPVTVDVFEDFTCPHCRDFTQSVYPEIKSTYVDAGDVHYRFFDFPIPVSDWSWLAASAARAVQDRSDQETFFEFAKGVYENQDRLPGEGYQVVHDLADDLGVDGCAVAGAADQEAYRPVVEADREEGVEREIPGTPAVYVDGELLDGYGLDTVRSAIDSQL</sequence>
<dbReference type="OrthoDB" id="15256at2157"/>
<evidence type="ECO:0000256" key="6">
    <source>
        <dbReference type="ARBA" id="ARBA00023157"/>
    </source>
</evidence>
<evidence type="ECO:0000256" key="7">
    <source>
        <dbReference type="ARBA" id="ARBA00023284"/>
    </source>
</evidence>
<dbReference type="GO" id="GO:0016853">
    <property type="term" value="F:isomerase activity"/>
    <property type="evidence" value="ECO:0007669"/>
    <property type="project" value="UniProtKB-KW"/>
</dbReference>
<dbReference type="SUPFAM" id="SSF52833">
    <property type="entry name" value="Thioredoxin-like"/>
    <property type="match status" value="1"/>
</dbReference>
<organism evidence="9 10">
    <name type="scientific">Halobellus clavatus</name>
    <dbReference type="NCBI Taxonomy" id="660517"/>
    <lineage>
        <taxon>Archaea</taxon>
        <taxon>Methanobacteriati</taxon>
        <taxon>Methanobacteriota</taxon>
        <taxon>Stenosarchaea group</taxon>
        <taxon>Halobacteria</taxon>
        <taxon>Halobacteriales</taxon>
        <taxon>Haloferacaceae</taxon>
        <taxon>Halobellus</taxon>
    </lineage>
</organism>
<evidence type="ECO:0000313" key="10">
    <source>
        <dbReference type="Proteomes" id="UP000199170"/>
    </source>
</evidence>